<feature type="region of interest" description="Disordered" evidence="1">
    <location>
        <begin position="1"/>
        <end position="24"/>
    </location>
</feature>
<protein>
    <submittedName>
        <fullName evidence="2">Uncharacterized protein</fullName>
    </submittedName>
</protein>
<evidence type="ECO:0000313" key="3">
    <source>
        <dbReference type="Proteomes" id="UP001323405"/>
    </source>
</evidence>
<evidence type="ECO:0000313" key="2">
    <source>
        <dbReference type="EMBL" id="KAK4651428.1"/>
    </source>
</evidence>
<dbReference type="RefSeq" id="XP_062740403.1">
    <property type="nucleotide sequence ID" value="XM_062884075.1"/>
</dbReference>
<dbReference type="Proteomes" id="UP001323405">
    <property type="component" value="Unassembled WGS sequence"/>
</dbReference>
<proteinExistence type="predicted"/>
<comment type="caution">
    <text evidence="2">The sequence shown here is derived from an EMBL/GenBank/DDBJ whole genome shotgun (WGS) entry which is preliminary data.</text>
</comment>
<organism evidence="2 3">
    <name type="scientific">Podospora pseudocomata</name>
    <dbReference type="NCBI Taxonomy" id="2093779"/>
    <lineage>
        <taxon>Eukaryota</taxon>
        <taxon>Fungi</taxon>
        <taxon>Dikarya</taxon>
        <taxon>Ascomycota</taxon>
        <taxon>Pezizomycotina</taxon>
        <taxon>Sordariomycetes</taxon>
        <taxon>Sordariomycetidae</taxon>
        <taxon>Sordariales</taxon>
        <taxon>Podosporaceae</taxon>
        <taxon>Podospora</taxon>
    </lineage>
</organism>
<keyword evidence="3" id="KW-1185">Reference proteome</keyword>
<dbReference type="GeneID" id="87903848"/>
<name>A0ABR0G6Q7_9PEZI</name>
<accession>A0ABR0G6Q7</accession>
<dbReference type="EMBL" id="JAFFHA010000008">
    <property type="protein sequence ID" value="KAK4651428.1"/>
    <property type="molecule type" value="Genomic_DNA"/>
</dbReference>
<evidence type="ECO:0000256" key="1">
    <source>
        <dbReference type="SAM" id="MobiDB-lite"/>
    </source>
</evidence>
<reference evidence="2 3" key="1">
    <citation type="journal article" date="2023" name="bioRxiv">
        <title>High-quality genome assemblies of four members of thePodospora anserinaspecies complex.</title>
        <authorList>
            <person name="Ament-Velasquez S.L."/>
            <person name="Vogan A.A."/>
            <person name="Wallerman O."/>
            <person name="Hartmann F."/>
            <person name="Gautier V."/>
            <person name="Silar P."/>
            <person name="Giraud T."/>
            <person name="Johannesson H."/>
        </authorList>
    </citation>
    <scope>NUCLEOTIDE SEQUENCE [LARGE SCALE GENOMIC DNA]</scope>
    <source>
        <strain evidence="2 3">CBS 415.72m</strain>
    </source>
</reference>
<gene>
    <name evidence="2" type="ORF">QC762_0092630</name>
</gene>
<sequence>MSSSSQCPAPNLPPSTSPPTKQKHRALTDIKTVHCATLASLMQCTWSRATVAPLGTGPRTFGQLKSKESNRSRGFDLFCLPPFAKQFRYLEKHHYLPSVPLKIFVAISVTLLLT</sequence>